<keyword evidence="2" id="KW-0732">Signal</keyword>
<dbReference type="VEuPathDB" id="AmoebaDB:DICPUDRAFT_76006"/>
<dbReference type="OrthoDB" id="15252at2759"/>
<evidence type="ECO:0000256" key="2">
    <source>
        <dbReference type="SAM" id="SignalP"/>
    </source>
</evidence>
<evidence type="ECO:0000313" key="3">
    <source>
        <dbReference type="EMBL" id="EGC38388.1"/>
    </source>
</evidence>
<protein>
    <submittedName>
        <fullName evidence="3">Uncharacterized protein</fullName>
    </submittedName>
</protein>
<reference evidence="4" key="1">
    <citation type="journal article" date="2011" name="Genome Biol.">
        <title>Comparative genomics of the social amoebae Dictyostelium discoideum and Dictyostelium purpureum.</title>
        <authorList>
            <consortium name="US DOE Joint Genome Institute (JGI-PGF)"/>
            <person name="Sucgang R."/>
            <person name="Kuo A."/>
            <person name="Tian X."/>
            <person name="Salerno W."/>
            <person name="Parikh A."/>
            <person name="Feasley C.L."/>
            <person name="Dalin E."/>
            <person name="Tu H."/>
            <person name="Huang E."/>
            <person name="Barry K."/>
            <person name="Lindquist E."/>
            <person name="Shapiro H."/>
            <person name="Bruce D."/>
            <person name="Schmutz J."/>
            <person name="Salamov A."/>
            <person name="Fey P."/>
            <person name="Gaudet P."/>
            <person name="Anjard C."/>
            <person name="Babu M.M."/>
            <person name="Basu S."/>
            <person name="Bushmanova Y."/>
            <person name="van der Wel H."/>
            <person name="Katoh-Kurasawa M."/>
            <person name="Dinh C."/>
            <person name="Coutinho P.M."/>
            <person name="Saito T."/>
            <person name="Elias M."/>
            <person name="Schaap P."/>
            <person name="Kay R.R."/>
            <person name="Henrissat B."/>
            <person name="Eichinger L."/>
            <person name="Rivero F."/>
            <person name="Putnam N.H."/>
            <person name="West C.M."/>
            <person name="Loomis W.F."/>
            <person name="Chisholm R.L."/>
            <person name="Shaulsky G."/>
            <person name="Strassmann J.E."/>
            <person name="Queller D.C."/>
            <person name="Kuspa A."/>
            <person name="Grigoriev I.V."/>
        </authorList>
    </citation>
    <scope>NUCLEOTIDE SEQUENCE [LARGE SCALE GENOMIC DNA]</scope>
    <source>
        <strain evidence="4">QSDP1</strain>
    </source>
</reference>
<feature type="region of interest" description="Disordered" evidence="1">
    <location>
        <begin position="559"/>
        <end position="597"/>
    </location>
</feature>
<dbReference type="AlphaFoldDB" id="F0ZCA8"/>
<dbReference type="RefSeq" id="XP_003285049.1">
    <property type="nucleotide sequence ID" value="XM_003285001.1"/>
</dbReference>
<evidence type="ECO:0000313" key="4">
    <source>
        <dbReference type="Proteomes" id="UP000001064"/>
    </source>
</evidence>
<feature type="chain" id="PRO_5003265035" evidence="2">
    <location>
        <begin position="25"/>
        <end position="618"/>
    </location>
</feature>
<dbReference type="KEGG" id="dpp:DICPUDRAFT_76006"/>
<feature type="signal peptide" evidence="2">
    <location>
        <begin position="1"/>
        <end position="24"/>
    </location>
</feature>
<name>F0ZCA8_DICPU</name>
<dbReference type="GeneID" id="10502113"/>
<dbReference type="eggNOG" id="ENOG502TIXM">
    <property type="taxonomic scope" value="Eukaryota"/>
</dbReference>
<dbReference type="Proteomes" id="UP000001064">
    <property type="component" value="Unassembled WGS sequence"/>
</dbReference>
<organism evidence="3 4">
    <name type="scientific">Dictyostelium purpureum</name>
    <name type="common">Slime mold</name>
    <dbReference type="NCBI Taxonomy" id="5786"/>
    <lineage>
        <taxon>Eukaryota</taxon>
        <taxon>Amoebozoa</taxon>
        <taxon>Evosea</taxon>
        <taxon>Eumycetozoa</taxon>
        <taxon>Dictyostelia</taxon>
        <taxon>Dictyosteliales</taxon>
        <taxon>Dictyosteliaceae</taxon>
        <taxon>Dictyostelium</taxon>
    </lineage>
</organism>
<evidence type="ECO:0000256" key="1">
    <source>
        <dbReference type="SAM" id="MobiDB-lite"/>
    </source>
</evidence>
<sequence>MNNKIIINLLILILCICSLPYSKSLITPTTKANDDWSVPEWVSVSSNSGFFSEEATSSLNINVPVFDVAWKQVNPSKGVYQFDSTATVKGMNFASFNNQNSTKNAFWMRIWNSGVDWAPSWIKSYCGVDGVATDYDGDKHLPIWNSCVWGEIKAMYKTIFKDNNMRADKRLKFIYVPGAFNWCEFDFTEISEYKGTNISFTYNVFNTWFQTAMQDLVDIFGEYSYKLVYTGEDYPFDVDDWPASRNLLAKDAVSKGMGIRNGITELFNFHLNQIPAYGITIDTATGYLNFDKSWPLQANPNRVIGTENECYNSCGFNVPNSNNLYYAVKMSNLKALQMGVNWLYLVATDSYLSQYPELYNWIRYSLGKQASTSFDAWAVLRKAQDKFWIYDDSLTWPDKPFIKNLERFLTQRDLSGGAQTKESPTKKTGIYNNEGADLGDAYEGRQTNLATGNTAISFFLDDDFASGNCTNIQIKVTYLDLQASQFLIKYQDGASVLNTSSVTVGTTQSYITATFNFSSITFSNSVSGTRKADFEIINSGSKDIEVLFIRVIKLNQNSSSSNNNNNNNNSNGNSSGNNNNNSNSGTSSSESKDQPNNGSRLTISFSLFLILFITFILH</sequence>
<dbReference type="InParanoid" id="F0ZCA8"/>
<keyword evidence="4" id="KW-1185">Reference proteome</keyword>
<dbReference type="EMBL" id="GL870977">
    <property type="protein sequence ID" value="EGC38388.1"/>
    <property type="molecule type" value="Genomic_DNA"/>
</dbReference>
<dbReference type="OMA" id="FWMRIWN"/>
<proteinExistence type="predicted"/>
<feature type="compositionally biased region" description="Low complexity" evidence="1">
    <location>
        <begin position="559"/>
        <end position="589"/>
    </location>
</feature>
<gene>
    <name evidence="3" type="ORF">DICPUDRAFT_76006</name>
</gene>
<accession>F0ZCA8</accession>